<accession>A0ABP6SR87</accession>
<dbReference type="PANTHER" id="PTHR45566:SF2">
    <property type="entry name" value="NARL SUBFAMILY"/>
    <property type="match status" value="1"/>
</dbReference>
<dbReference type="PROSITE" id="PS50110">
    <property type="entry name" value="RESPONSE_REGULATORY"/>
    <property type="match status" value="1"/>
</dbReference>
<dbReference type="SMART" id="SM00448">
    <property type="entry name" value="REC"/>
    <property type="match status" value="1"/>
</dbReference>
<dbReference type="PANTHER" id="PTHR45566">
    <property type="entry name" value="HTH-TYPE TRANSCRIPTIONAL REGULATOR YHJB-RELATED"/>
    <property type="match status" value="1"/>
</dbReference>
<keyword evidence="1" id="KW-0597">Phosphoprotein</keyword>
<sequence length="126" mass="13561">MEGEATVRVLVVDDQEPFRAAATAVVTHTGGFALVGTAISGEDAVHRGPLLRPDLVLMDLRLPGVDGVEAARRLHTVCPGVLVVVFSTYHPRDLPTAVATPEVAGYFHKSALRPTLLRSIWSTRPR</sequence>
<dbReference type="Pfam" id="PF00072">
    <property type="entry name" value="Response_reg"/>
    <property type="match status" value="1"/>
</dbReference>
<dbReference type="SUPFAM" id="SSF52172">
    <property type="entry name" value="CheY-like"/>
    <property type="match status" value="1"/>
</dbReference>
<feature type="domain" description="Response regulatory" evidence="2">
    <location>
        <begin position="8"/>
        <end position="124"/>
    </location>
</feature>
<comment type="caution">
    <text evidence="3">The sequence shown here is derived from an EMBL/GenBank/DDBJ whole genome shotgun (WGS) entry which is preliminary data.</text>
</comment>
<dbReference type="CDD" id="cd17535">
    <property type="entry name" value="REC_NarL-like"/>
    <property type="match status" value="1"/>
</dbReference>
<proteinExistence type="predicted"/>
<dbReference type="InterPro" id="IPR001789">
    <property type="entry name" value="Sig_transdc_resp-reg_receiver"/>
</dbReference>
<name>A0ABP6SR87_9ACTN</name>
<gene>
    <name evidence="3" type="ORF">GCM10020369_05160</name>
</gene>
<protein>
    <recommendedName>
        <fullName evidence="2">Response regulatory domain-containing protein</fullName>
    </recommendedName>
</protein>
<evidence type="ECO:0000313" key="4">
    <source>
        <dbReference type="Proteomes" id="UP001501676"/>
    </source>
</evidence>
<evidence type="ECO:0000259" key="2">
    <source>
        <dbReference type="PROSITE" id="PS50110"/>
    </source>
</evidence>
<evidence type="ECO:0000313" key="3">
    <source>
        <dbReference type="EMBL" id="GAA3382610.1"/>
    </source>
</evidence>
<organism evidence="3 4">
    <name type="scientific">Cryptosporangium minutisporangium</name>
    <dbReference type="NCBI Taxonomy" id="113569"/>
    <lineage>
        <taxon>Bacteria</taxon>
        <taxon>Bacillati</taxon>
        <taxon>Actinomycetota</taxon>
        <taxon>Actinomycetes</taxon>
        <taxon>Cryptosporangiales</taxon>
        <taxon>Cryptosporangiaceae</taxon>
        <taxon>Cryptosporangium</taxon>
    </lineage>
</organism>
<reference evidence="4" key="1">
    <citation type="journal article" date="2019" name="Int. J. Syst. Evol. Microbiol.">
        <title>The Global Catalogue of Microorganisms (GCM) 10K type strain sequencing project: providing services to taxonomists for standard genome sequencing and annotation.</title>
        <authorList>
            <consortium name="The Broad Institute Genomics Platform"/>
            <consortium name="The Broad Institute Genome Sequencing Center for Infectious Disease"/>
            <person name="Wu L."/>
            <person name="Ma J."/>
        </authorList>
    </citation>
    <scope>NUCLEOTIDE SEQUENCE [LARGE SCALE GENOMIC DNA]</scope>
    <source>
        <strain evidence="4">JCM 9458</strain>
    </source>
</reference>
<feature type="modified residue" description="4-aspartylphosphate" evidence="1">
    <location>
        <position position="59"/>
    </location>
</feature>
<dbReference type="Gene3D" id="3.40.50.2300">
    <property type="match status" value="1"/>
</dbReference>
<dbReference type="Proteomes" id="UP001501676">
    <property type="component" value="Unassembled WGS sequence"/>
</dbReference>
<evidence type="ECO:0000256" key="1">
    <source>
        <dbReference type="PROSITE-ProRule" id="PRU00169"/>
    </source>
</evidence>
<dbReference type="RefSeq" id="WP_345726304.1">
    <property type="nucleotide sequence ID" value="NZ_BAAAYN010000003.1"/>
</dbReference>
<dbReference type="InterPro" id="IPR051015">
    <property type="entry name" value="EvgA-like"/>
</dbReference>
<dbReference type="EMBL" id="BAAAYN010000003">
    <property type="protein sequence ID" value="GAA3382610.1"/>
    <property type="molecule type" value="Genomic_DNA"/>
</dbReference>
<dbReference type="InterPro" id="IPR011006">
    <property type="entry name" value="CheY-like_superfamily"/>
</dbReference>
<keyword evidence="4" id="KW-1185">Reference proteome</keyword>
<dbReference type="InterPro" id="IPR058245">
    <property type="entry name" value="NreC/VraR/RcsB-like_REC"/>
</dbReference>